<reference evidence="1" key="1">
    <citation type="journal article" date="2014" name="Front. Microbiol.">
        <title>High frequency of phylogenetically diverse reductive dehalogenase-homologous genes in deep subseafloor sedimentary metagenomes.</title>
        <authorList>
            <person name="Kawai M."/>
            <person name="Futagami T."/>
            <person name="Toyoda A."/>
            <person name="Takaki Y."/>
            <person name="Nishi S."/>
            <person name="Hori S."/>
            <person name="Arai W."/>
            <person name="Tsubouchi T."/>
            <person name="Morono Y."/>
            <person name="Uchiyama I."/>
            <person name="Ito T."/>
            <person name="Fujiyama A."/>
            <person name="Inagaki F."/>
            <person name="Takami H."/>
        </authorList>
    </citation>
    <scope>NUCLEOTIDE SEQUENCE</scope>
    <source>
        <strain evidence="1">Expedition CK06-06</strain>
    </source>
</reference>
<name>X1SCB3_9ZZZZ</name>
<evidence type="ECO:0000313" key="1">
    <source>
        <dbReference type="EMBL" id="GAI65409.1"/>
    </source>
</evidence>
<sequence>MAKKSFEFDTRYSNVEQSLEERKNRIKTICFKTCSKCGETKYIFKFSLDKRNLDGRTNVCKACRSREGLNYYYQNQSKILIQGKEYRDNHKKNRNIYNEKYREDHKEQLKKNAKKWYKKNKKRIKKRNLKYYQENLEACQIRRGLWIEKNRERIREYNREYKRKHKILKAVIQEGGNE</sequence>
<proteinExistence type="predicted"/>
<dbReference type="EMBL" id="BARW01001918">
    <property type="protein sequence ID" value="GAI65409.1"/>
    <property type="molecule type" value="Genomic_DNA"/>
</dbReference>
<protein>
    <submittedName>
        <fullName evidence="1">Uncharacterized protein</fullName>
    </submittedName>
</protein>
<gene>
    <name evidence="1" type="ORF">S12H4_05706</name>
</gene>
<accession>X1SCB3</accession>
<dbReference type="AlphaFoldDB" id="X1SCB3"/>
<organism evidence="1">
    <name type="scientific">marine sediment metagenome</name>
    <dbReference type="NCBI Taxonomy" id="412755"/>
    <lineage>
        <taxon>unclassified sequences</taxon>
        <taxon>metagenomes</taxon>
        <taxon>ecological metagenomes</taxon>
    </lineage>
</organism>
<comment type="caution">
    <text evidence="1">The sequence shown here is derived from an EMBL/GenBank/DDBJ whole genome shotgun (WGS) entry which is preliminary data.</text>
</comment>